<dbReference type="Proteomes" id="UP000657918">
    <property type="component" value="Chromosome 4"/>
</dbReference>
<keyword evidence="3" id="KW-1185">Reference proteome</keyword>
<gene>
    <name evidence="2" type="ORF">SADUNF_Sadunf04G0069300</name>
</gene>
<feature type="compositionally biased region" description="Low complexity" evidence="1">
    <location>
        <begin position="1379"/>
        <end position="1391"/>
    </location>
</feature>
<evidence type="ECO:0000313" key="2">
    <source>
        <dbReference type="EMBL" id="KAF9683970.1"/>
    </source>
</evidence>
<dbReference type="PANTHER" id="PTHR33167">
    <property type="entry name" value="TRANSCRIPTION FACTOR, PUTATIVE (DUF863)-RELATED"/>
    <property type="match status" value="1"/>
</dbReference>
<evidence type="ECO:0000313" key="3">
    <source>
        <dbReference type="Proteomes" id="UP000657918"/>
    </source>
</evidence>
<dbReference type="InterPro" id="IPR008581">
    <property type="entry name" value="DUF863_pln"/>
</dbReference>
<evidence type="ECO:0000256" key="1">
    <source>
        <dbReference type="SAM" id="MobiDB-lite"/>
    </source>
</evidence>
<feature type="compositionally biased region" description="Basic residues" evidence="1">
    <location>
        <begin position="1366"/>
        <end position="1378"/>
    </location>
</feature>
<dbReference type="Pfam" id="PF05904">
    <property type="entry name" value="DUF863"/>
    <property type="match status" value="1"/>
</dbReference>
<organism evidence="2 3">
    <name type="scientific">Salix dunnii</name>
    <dbReference type="NCBI Taxonomy" id="1413687"/>
    <lineage>
        <taxon>Eukaryota</taxon>
        <taxon>Viridiplantae</taxon>
        <taxon>Streptophyta</taxon>
        <taxon>Embryophyta</taxon>
        <taxon>Tracheophyta</taxon>
        <taxon>Spermatophyta</taxon>
        <taxon>Magnoliopsida</taxon>
        <taxon>eudicotyledons</taxon>
        <taxon>Gunneridae</taxon>
        <taxon>Pentapetalae</taxon>
        <taxon>rosids</taxon>
        <taxon>fabids</taxon>
        <taxon>Malpighiales</taxon>
        <taxon>Salicaceae</taxon>
        <taxon>Saliceae</taxon>
        <taxon>Salix</taxon>
    </lineage>
</organism>
<dbReference type="Pfam" id="PF02622">
    <property type="entry name" value="DUF179"/>
    <property type="match status" value="1"/>
</dbReference>
<dbReference type="PANTHER" id="PTHR33167:SF70">
    <property type="entry name" value="DUF3741 DOMAIN-CONTAINING PROTEIN"/>
    <property type="match status" value="1"/>
</dbReference>
<dbReference type="OrthoDB" id="630817at2759"/>
<protein>
    <submittedName>
        <fullName evidence="2">Uncharacterized protein</fullName>
    </submittedName>
</protein>
<sequence length="1427" mass="158912">MEACFLTSNSFTKTLELIPSIKTRVFSYPRRSSNAFQSKRVGLSTSITCCHMSSPSPSADDCQPLLEADWRSFRARLVAEEQAPRPTEPPSTVDPDIVVDQQPLQITIGDKWAHTIHEPEKGCLLIATEKLDGVHIFERTVILLLSTGPLGPFGIILNRPSLMSIKETRSAVLDVAGTFSDRPLFFGGPLEEGLFLVSPQRGYDNDSVAKSGVFEEVMRGVYYGTKESAGCAAEMARRNVVGLGDFRFFDGYCGWEKEQLKDEIQAGYWTLAACSPSVIGLNKEGTLGLWEEVLWLMGPKKVWIFFEFELKFCYGVEEDAAIYEACGGKILEKTGVQIINHAGMPDLEGKVYWSFNLLKDTQHNTCFGTLATREKLLTDRYLRGLVFSEMGTEFLYKMYIPGYHSTRDLDDNGGDVRWPSHHENKALGKYHSMLAVKPEIDRYSGYDKEHLRQTIMRHENTFRHQVNELHRLHRIQMDIMNEVQNKQSVIYLDHVGTLQSNPFVFPHEGDQKRCLNPGLPLGAMNCHIPSASGADSVQSHLGSINIQCGSTHDGSRLKDDIPLEYKHKKLQRRLFDLELPGDNYINDEDDTRRACVGSGVETYPPNWNCKVTSEKKCNMSTPSSVSSGYNGDAFSSSIQLRRTQDFTDLNETFKVEEAYGTISFDTVGKATYSKEEIQGRDLTANSCLGFQCLAKEVSQRHKENDEGISQCNQHLDKEWGKKGRPPLNVNPGHTNTRTLNKVFYGEHFPTQSESLHLGCMKAHEPDQNKPEKLRKKTIFGVDISDRNHDASIMFSDTLLQPPAAPSNVVNSESFSISSWKKPPASSRWNAIFVQGNPCFNTFPESNKSSATLIRSSEVSTDWSIVNEKVDFVPSPVVELPNKNDLCFVSQLQSKEKRVYHASAGHSIGQSASYLASELAPRHSPPNNPRASGWLDDIKSAEEVNLNAVLPKCCPNKAISDSNLISFGDQRKEEIPPGGLSWLRAISPCEGNSSVEMSDSQKVDLDSLQKNKAQLFACNAGTMEGLNQNLIQDSLSATNAHDAKDRRIGGDCSSNRKILGVPIFEKHVSKDQHSASSGPKPSCVSETNDASFIKGGLLHTDLNQYPMEYESMEIQNTRNLNAERHCRASLRHPIDLNVSVTGEEAQVCVCSPRTKGEIAIEIDLEAPVVLGNEIDIISGGEFLESKFKEPFQSITDESKDLHGGFLMATAEALVSISSSGARKFLDDSPCHDSLQWFTEIVSLYEGYIKNDVGSISVHKNTTGYEDPKSDVVDFFEYMTLNLTETVVEEHNYEPMVLESINDETSLSRRPRRGQARRGRHRKDFQRDVLPGLVSLSRNDVTEDLQMIEGLIAATGGTWQSGLSQRNSPKRKAGRGRKRAAATAASPLVTAVSPPQTQQSDCGELGLEVKGWGKRTRRPPRQRYPINKP</sequence>
<reference evidence="2 3" key="1">
    <citation type="submission" date="2020-10" db="EMBL/GenBank/DDBJ databases">
        <title>Plant Genome Project.</title>
        <authorList>
            <person name="Zhang R.-G."/>
        </authorList>
    </citation>
    <scope>NUCLEOTIDE SEQUENCE [LARGE SCALE GENOMIC DNA]</scope>
    <source>
        <strain evidence="2">FAFU-HL-1</strain>
        <tissue evidence="2">Leaf</tissue>
    </source>
</reference>
<comment type="caution">
    <text evidence="2">The sequence shown here is derived from an EMBL/GenBank/DDBJ whole genome shotgun (WGS) entry which is preliminary data.</text>
</comment>
<proteinExistence type="predicted"/>
<dbReference type="SUPFAM" id="SSF143456">
    <property type="entry name" value="VC0467-like"/>
    <property type="match status" value="1"/>
</dbReference>
<name>A0A835K6D2_9ROSI</name>
<dbReference type="EMBL" id="JADGMS010000004">
    <property type="protein sequence ID" value="KAF9683970.1"/>
    <property type="molecule type" value="Genomic_DNA"/>
</dbReference>
<feature type="compositionally biased region" description="Basic residues" evidence="1">
    <location>
        <begin position="1410"/>
        <end position="1419"/>
    </location>
</feature>
<dbReference type="InterPro" id="IPR003774">
    <property type="entry name" value="AlgH-like"/>
</dbReference>
<dbReference type="Gene3D" id="3.40.1740.10">
    <property type="entry name" value="VC0467-like"/>
    <property type="match status" value="1"/>
</dbReference>
<accession>A0A835K6D2</accession>
<feature type="region of interest" description="Disordered" evidence="1">
    <location>
        <begin position="1357"/>
        <end position="1427"/>
    </location>
</feature>